<evidence type="ECO:0000256" key="7">
    <source>
        <dbReference type="ARBA" id="ARBA00022803"/>
    </source>
</evidence>
<dbReference type="Gene3D" id="3.40.50.11380">
    <property type="match status" value="1"/>
</dbReference>
<feature type="compositionally biased region" description="Basic and acidic residues" evidence="9">
    <location>
        <begin position="205"/>
        <end position="215"/>
    </location>
</feature>
<proteinExistence type="inferred from homology"/>
<dbReference type="Gene3D" id="1.25.40.10">
    <property type="entry name" value="Tetratricopeptide repeat domain"/>
    <property type="match status" value="3"/>
</dbReference>
<evidence type="ECO:0000256" key="1">
    <source>
        <dbReference type="ARBA" id="ARBA00004922"/>
    </source>
</evidence>
<dbReference type="PROSITE" id="PS50293">
    <property type="entry name" value="TPR_REGION"/>
    <property type="match status" value="1"/>
</dbReference>
<evidence type="ECO:0000313" key="12">
    <source>
        <dbReference type="Proteomes" id="UP001150569"/>
    </source>
</evidence>
<feature type="region of interest" description="Disordered" evidence="9">
    <location>
        <begin position="1943"/>
        <end position="1967"/>
    </location>
</feature>
<keyword evidence="12" id="KW-1185">Reference proteome</keyword>
<keyword evidence="7 8" id="KW-0802">TPR repeat</keyword>
<dbReference type="PANTHER" id="PTHR44998:SF1">
    <property type="entry name" value="UDP-N-ACETYLGLUCOSAMINE--PEPTIDE N-ACETYLGLUCOSAMINYLTRANSFERASE 110 KDA SUBUNIT"/>
    <property type="match status" value="1"/>
</dbReference>
<dbReference type="GO" id="GO:0006493">
    <property type="term" value="P:protein O-linked glycosylation"/>
    <property type="evidence" value="ECO:0007669"/>
    <property type="project" value="TreeGrafter"/>
</dbReference>
<dbReference type="Pfam" id="PF13374">
    <property type="entry name" value="TPR_10"/>
    <property type="match status" value="1"/>
</dbReference>
<feature type="compositionally biased region" description="Low complexity" evidence="9">
    <location>
        <begin position="42"/>
        <end position="58"/>
    </location>
</feature>
<evidence type="ECO:0000256" key="3">
    <source>
        <dbReference type="ARBA" id="ARBA00011970"/>
    </source>
</evidence>
<feature type="compositionally biased region" description="Polar residues" evidence="9">
    <location>
        <begin position="195"/>
        <end position="204"/>
    </location>
</feature>
<keyword evidence="6" id="KW-0677">Repeat</keyword>
<dbReference type="PANTHER" id="PTHR44998">
    <property type="match status" value="1"/>
</dbReference>
<feature type="region of interest" description="Disordered" evidence="9">
    <location>
        <begin position="769"/>
        <end position="797"/>
    </location>
</feature>
<dbReference type="GO" id="GO:0097363">
    <property type="term" value="F:protein O-acetylglucosaminyltransferase activity"/>
    <property type="evidence" value="ECO:0007669"/>
    <property type="project" value="UniProtKB-EC"/>
</dbReference>
<dbReference type="SUPFAM" id="SSF48452">
    <property type="entry name" value="TPR-like"/>
    <property type="match status" value="1"/>
</dbReference>
<sequence length="1986" mass="215410">MTNYPHEPFKREDPPVVLQQPHHNPNLPFYQPRPALPAHDALPPYHQQQPPLPFAAAATGLPPPPSFVHHQPPAPLGSHTHSHQSLPGAAGLYPSLASLTAPSAFTVPHPDQPNAASRTAGASHTLAQYSLQRQATLAAAAASGQSHRLAAAHALADRINGSVAQMTLADRPPTTDMARRTHSYDYLPALRTGPTALSRSANRSSDPHRYADTSRKRPAVVTSTSNPVAHATTLANGTVSMAASGGDVTMTYGDLPGEPRPPLSPGSAMHVEHSGHPPAPPAYGYVVSTDYHDPYGVQTYETAYGHFATTAAPTVPHWNPAANYLPSLPMLQPPAGQYLPTFHSLAYPGQHGAHQLPNYQPLMLPPPSPNILSYYNYDPYRSAARRQTYRPQPHHHDYFEAPPGTCVVHEEKLRPDGAYLSSPTGYGVPAANSNHGSHALSYPYSPAGDLAGNVNSLAVAAAAAASQLQHPALHPGGDPHGAAAAAAANLSLASGHLATYNPSLAAALAAGANVPPDAVLGYGPAVQASYGLAMAAAAVAAQGHQMAALPPYAHVTQAPLGSAYPAAAAAHPHHLHHPGGYPPSGAAWSARAAAVASATTSQAHSQVGLGITLPAAGLPMTSSVSVPVSHPAYLPGTHVTFSDARQDAVRDQCLAHAHTLYAADAQSDVLLALLQTLHELHPTHLPTLLLLACVHFSRKEPKLSLHYNHRILELDANYVEAMSNIGTTLRGMGRASEAETYWWRAVRRRPGYWDAVENLLGVLCSPASSSPAKEATAVTSKPVAGETTETNLTRPTGPRYSEALQVCDYVESNLVQPSGDPRLPLSHHVPAHQLPRLQNLFYVKGNLRFALGDVSGARTEYGRALEVVLNPPAGSAGMTVGHDGPTTLEQAVCATVRFGAECGGFTVGSDRPVDLNNFDAMPLILIDPARVAQLLRRLFPATDGVLPALAGPSGKPLPASVAQQANQTTSTILLTLAKLFQDHQLVAHPLTVVLPLHYLSLALNPSPSTCNNLGIYLNNLPTPPTRIQLPGGPNGAGLSASASTGVAYALQFYTYGLSLDSTHPHLYTNLGSLFKDMGYLHEAVKMYERAVECNPKFDVAYANLGNAVKDMGRVQDSVRYYLRAVEENPDFVDALCGLANALSGVCDWRGRTGTHSHVLPLDPTLVDLRDEHTAKLYHMMAAKSIYLTSPTEAGALGWMDKVVAVVHKQLADGQQWGRGTLLTSSLPANQASPGPLETFLAGILAAFGPGSDAVPLRLKLTTWYTLLQRERAGEPTSDTDRAILKYLHAGVRNEGGWIVRVLERTLRWVQRRWYLDLYHRHEHHSHTDSSADGPSQSYARPAFPALPVPPVPTVLPFHTFTYPLDGRQVRLISHRNGLRISHAVLTAPWLPANVYRPPPPPAPHLRLGYVSSDFNNHPLAHLMQSVFGFHDRTRFQVICYATTASDGSPYREKIEREADVFLDVSAWSMPAILERINQDQVHVLINLNGYTKGARNELFAARPCPVQVSYMGFAGTLGAQWTDWFVTDPIVCPHSTVQAERWTATRGDQVPGKVSGATDQSAASLVAGLDEGELDPEEDSDAWVYTERMIYMPHSYFVDDHRQGFREKDDDHLATQLGEGPSALTEHLSEPQREARWLYEQDRRWAMRRELFPTIPDDWFIFTNFNQLYKIDPVVFRLWLRILGRVPHSILWLLNFPAAGRDHLLRTACTWHPQDPTVAQRIIFTDVAPKEVHIHRGRVADLFLDTPECNGHTTAVDILWSGTPLLTWPRHRHKLCSRVAASVALATGAGEAMIVETDHEYEERAVQLATSQRYEYVPRVTTDPSSGPQPPPIIATVAASSAIPPTLSANPAGIEAYRHSQALMTQYHRVGHGPAMDLRRHLFMFRDNNRLFDTPRWTRNLERGYLEAWRRWETGEDQLYSQAELDAIDPALVTPEARQAAVDDRAQRASGTAGPVANGGTRGSIWVQDEDDGATSARFCASREAL</sequence>
<feature type="repeat" description="TPR" evidence="8">
    <location>
        <begin position="1064"/>
        <end position="1097"/>
    </location>
</feature>
<evidence type="ECO:0000256" key="6">
    <source>
        <dbReference type="ARBA" id="ARBA00022737"/>
    </source>
</evidence>
<dbReference type="InterPro" id="IPR019734">
    <property type="entry name" value="TPR_rpt"/>
</dbReference>
<feature type="region of interest" description="Disordered" evidence="9">
    <location>
        <begin position="191"/>
        <end position="226"/>
    </location>
</feature>
<keyword evidence="4" id="KW-0328">Glycosyltransferase</keyword>
<evidence type="ECO:0000256" key="4">
    <source>
        <dbReference type="ARBA" id="ARBA00022676"/>
    </source>
</evidence>
<dbReference type="PROSITE" id="PS50005">
    <property type="entry name" value="TPR"/>
    <property type="match status" value="2"/>
</dbReference>
<feature type="domain" description="O-GlcNAc transferase C-terminal" evidence="10">
    <location>
        <begin position="1351"/>
        <end position="1536"/>
    </location>
</feature>
<dbReference type="InterPro" id="IPR011990">
    <property type="entry name" value="TPR-like_helical_dom_sf"/>
</dbReference>
<keyword evidence="5" id="KW-0808">Transferase</keyword>
<dbReference type="OrthoDB" id="421121at2759"/>
<evidence type="ECO:0000256" key="5">
    <source>
        <dbReference type="ARBA" id="ARBA00022679"/>
    </source>
</evidence>
<dbReference type="Gene3D" id="3.40.50.2000">
    <property type="entry name" value="Glycogen Phosphorylase B"/>
    <property type="match status" value="1"/>
</dbReference>
<dbReference type="Pfam" id="PF13181">
    <property type="entry name" value="TPR_8"/>
    <property type="match status" value="1"/>
</dbReference>
<evidence type="ECO:0000313" key="11">
    <source>
        <dbReference type="EMBL" id="KAJ1924507.1"/>
    </source>
</evidence>
<evidence type="ECO:0000256" key="9">
    <source>
        <dbReference type="SAM" id="MobiDB-lite"/>
    </source>
</evidence>
<feature type="domain" description="O-GlcNAc transferase C-terminal" evidence="10">
    <location>
        <begin position="1654"/>
        <end position="1814"/>
    </location>
</feature>
<accession>A0A9W8DYQ2</accession>
<name>A0A9W8DYQ2_9FUNG</name>
<dbReference type="Pfam" id="PF13844">
    <property type="entry name" value="Glyco_transf_41"/>
    <property type="match status" value="2"/>
</dbReference>
<evidence type="ECO:0000256" key="8">
    <source>
        <dbReference type="PROSITE-ProRule" id="PRU00339"/>
    </source>
</evidence>
<dbReference type="EMBL" id="JANBPT010000269">
    <property type="protein sequence ID" value="KAJ1924507.1"/>
    <property type="molecule type" value="Genomic_DNA"/>
</dbReference>
<protein>
    <recommendedName>
        <fullName evidence="3">protein O-GlcNAc transferase</fullName>
        <ecNumber evidence="3">2.4.1.255</ecNumber>
    </recommendedName>
</protein>
<feature type="region of interest" description="Disordered" evidence="9">
    <location>
        <begin position="1"/>
        <end position="89"/>
    </location>
</feature>
<dbReference type="InterPro" id="IPR029489">
    <property type="entry name" value="OGT/SEC/SPY_C"/>
</dbReference>
<feature type="repeat" description="TPR" evidence="8">
    <location>
        <begin position="1098"/>
        <end position="1131"/>
    </location>
</feature>
<evidence type="ECO:0000256" key="2">
    <source>
        <dbReference type="ARBA" id="ARBA00005386"/>
    </source>
</evidence>
<reference evidence="11" key="1">
    <citation type="submission" date="2022-07" db="EMBL/GenBank/DDBJ databases">
        <title>Phylogenomic reconstructions and comparative analyses of Kickxellomycotina fungi.</title>
        <authorList>
            <person name="Reynolds N.K."/>
            <person name="Stajich J.E."/>
            <person name="Barry K."/>
            <person name="Grigoriev I.V."/>
            <person name="Crous P."/>
            <person name="Smith M.E."/>
        </authorList>
    </citation>
    <scope>NUCLEOTIDE SEQUENCE</scope>
    <source>
        <strain evidence="11">RSA 861</strain>
    </source>
</reference>
<comment type="pathway">
    <text evidence="1">Protein modification; protein glycosylation.</text>
</comment>
<evidence type="ECO:0000259" key="10">
    <source>
        <dbReference type="Pfam" id="PF13844"/>
    </source>
</evidence>
<dbReference type="SMART" id="SM00028">
    <property type="entry name" value="TPR"/>
    <property type="match status" value="4"/>
</dbReference>
<dbReference type="Proteomes" id="UP001150569">
    <property type="component" value="Unassembled WGS sequence"/>
</dbReference>
<gene>
    <name evidence="11" type="ORF">IWQ60_005149</name>
</gene>
<organism evidence="11 12">
    <name type="scientific">Tieghemiomyces parasiticus</name>
    <dbReference type="NCBI Taxonomy" id="78921"/>
    <lineage>
        <taxon>Eukaryota</taxon>
        <taxon>Fungi</taxon>
        <taxon>Fungi incertae sedis</taxon>
        <taxon>Zoopagomycota</taxon>
        <taxon>Kickxellomycotina</taxon>
        <taxon>Dimargaritomycetes</taxon>
        <taxon>Dimargaritales</taxon>
        <taxon>Dimargaritaceae</taxon>
        <taxon>Tieghemiomyces</taxon>
    </lineage>
</organism>
<comment type="similarity">
    <text evidence="2">Belongs to the glycosyltransferase 41 family. O-GlcNAc transferase subfamily.</text>
</comment>
<comment type="caution">
    <text evidence="11">The sequence shown here is derived from an EMBL/GenBank/DDBJ whole genome shotgun (WGS) entry which is preliminary data.</text>
</comment>
<dbReference type="EC" id="2.4.1.255" evidence="3"/>